<sequence length="95" mass="10482">MTADANPSPDQATESEVTIQVTLPAALWRRVAEEEHDWHTPIDEMIREGLDTVLRRRAGLRAVAEWEEENGAITDEELAAAGRRLFGEANAGQTA</sequence>
<gene>
    <name evidence="1" type="ORF">ACTOB_001975</name>
</gene>
<protein>
    <recommendedName>
        <fullName evidence="3">CopG family transcriptional regulator</fullName>
    </recommendedName>
</protein>
<organism evidence="1 2">
    <name type="scientific">Actinoplanes oblitus</name>
    <dbReference type="NCBI Taxonomy" id="3040509"/>
    <lineage>
        <taxon>Bacteria</taxon>
        <taxon>Bacillati</taxon>
        <taxon>Actinomycetota</taxon>
        <taxon>Actinomycetes</taxon>
        <taxon>Micromonosporales</taxon>
        <taxon>Micromonosporaceae</taxon>
        <taxon>Actinoplanes</taxon>
    </lineage>
</organism>
<accession>A0ABY8WLL2</accession>
<dbReference type="Proteomes" id="UP001240150">
    <property type="component" value="Chromosome"/>
</dbReference>
<evidence type="ECO:0000313" key="2">
    <source>
        <dbReference type="Proteomes" id="UP001240150"/>
    </source>
</evidence>
<reference evidence="1 2" key="1">
    <citation type="submission" date="2023-06" db="EMBL/GenBank/DDBJ databases">
        <authorList>
            <person name="Yushchuk O."/>
            <person name="Binda E."/>
            <person name="Ruckert-Reed C."/>
            <person name="Fedorenko V."/>
            <person name="Kalinowski J."/>
            <person name="Marinelli F."/>
        </authorList>
    </citation>
    <scope>NUCLEOTIDE SEQUENCE [LARGE SCALE GENOMIC DNA]</scope>
    <source>
        <strain evidence="1 2">NRRL 3884</strain>
    </source>
</reference>
<evidence type="ECO:0008006" key="3">
    <source>
        <dbReference type="Google" id="ProtNLM"/>
    </source>
</evidence>
<evidence type="ECO:0000313" key="1">
    <source>
        <dbReference type="EMBL" id="WIM98377.1"/>
    </source>
</evidence>
<dbReference type="RefSeq" id="WP_284919760.1">
    <property type="nucleotide sequence ID" value="NZ_CP126980.1"/>
</dbReference>
<dbReference type="EMBL" id="CP126980">
    <property type="protein sequence ID" value="WIM98377.1"/>
    <property type="molecule type" value="Genomic_DNA"/>
</dbReference>
<proteinExistence type="predicted"/>
<keyword evidence="2" id="KW-1185">Reference proteome</keyword>
<name>A0ABY8WLL2_9ACTN</name>